<evidence type="ECO:0000313" key="2">
    <source>
        <dbReference type="EMBL" id="GAA3931277.1"/>
    </source>
</evidence>
<feature type="chain" id="PRO_5046968777" description="DUF1795 domain-containing protein" evidence="1">
    <location>
        <begin position="19"/>
        <end position="174"/>
    </location>
</feature>
<evidence type="ECO:0000313" key="3">
    <source>
        <dbReference type="Proteomes" id="UP001499909"/>
    </source>
</evidence>
<protein>
    <recommendedName>
        <fullName evidence="4">DUF1795 domain-containing protein</fullName>
    </recommendedName>
</protein>
<proteinExistence type="predicted"/>
<comment type="caution">
    <text evidence="2">The sequence shown here is derived from an EMBL/GenBank/DDBJ whole genome shotgun (WGS) entry which is preliminary data.</text>
</comment>
<sequence>MKNLLLLFALLLPLGLRAQSEPEINYESVHSAQYQLQYHVPAGWDQVRQANDTMVALTHLSPTRDMMLYISQLRGAAARMTPDQALHHLAEQFGVTVNKQFATTYNGIQFLETTGTGSRDGQLLRYDALAARHRGHVLLVCVSGTPDAFVTHEPLVQHILHSLTPYKARRESGR</sequence>
<accession>A0ABP7MWB9</accession>
<name>A0ABP7MWB9_9BACT</name>
<reference evidence="3" key="1">
    <citation type="journal article" date="2019" name="Int. J. Syst. Evol. Microbiol.">
        <title>The Global Catalogue of Microorganisms (GCM) 10K type strain sequencing project: providing services to taxonomists for standard genome sequencing and annotation.</title>
        <authorList>
            <consortium name="The Broad Institute Genomics Platform"/>
            <consortium name="The Broad Institute Genome Sequencing Center for Infectious Disease"/>
            <person name="Wu L."/>
            <person name="Ma J."/>
        </authorList>
    </citation>
    <scope>NUCLEOTIDE SEQUENCE [LARGE SCALE GENOMIC DNA]</scope>
    <source>
        <strain evidence="3">JCM 17214</strain>
    </source>
</reference>
<keyword evidence="1" id="KW-0732">Signal</keyword>
<dbReference type="RefSeq" id="WP_345112341.1">
    <property type="nucleotide sequence ID" value="NZ_BAABDH010000024.1"/>
</dbReference>
<organism evidence="2 3">
    <name type="scientific">Hymenobacter algoricola</name>
    <dbReference type="NCBI Taxonomy" id="486267"/>
    <lineage>
        <taxon>Bacteria</taxon>
        <taxon>Pseudomonadati</taxon>
        <taxon>Bacteroidota</taxon>
        <taxon>Cytophagia</taxon>
        <taxon>Cytophagales</taxon>
        <taxon>Hymenobacteraceae</taxon>
        <taxon>Hymenobacter</taxon>
    </lineage>
</organism>
<keyword evidence="3" id="KW-1185">Reference proteome</keyword>
<dbReference type="Gene3D" id="3.40.1000.10">
    <property type="entry name" value="Mog1/PsbP, alpha/beta/alpha sandwich"/>
    <property type="match status" value="1"/>
</dbReference>
<dbReference type="Proteomes" id="UP001499909">
    <property type="component" value="Unassembled WGS sequence"/>
</dbReference>
<evidence type="ECO:0000256" key="1">
    <source>
        <dbReference type="SAM" id="SignalP"/>
    </source>
</evidence>
<feature type="signal peptide" evidence="1">
    <location>
        <begin position="1"/>
        <end position="18"/>
    </location>
</feature>
<gene>
    <name evidence="2" type="ORF">GCM10022406_15590</name>
</gene>
<evidence type="ECO:0008006" key="4">
    <source>
        <dbReference type="Google" id="ProtNLM"/>
    </source>
</evidence>
<dbReference type="EMBL" id="BAABDH010000024">
    <property type="protein sequence ID" value="GAA3931277.1"/>
    <property type="molecule type" value="Genomic_DNA"/>
</dbReference>